<evidence type="ECO:0000313" key="2">
    <source>
        <dbReference type="Proteomes" id="UP001233172"/>
    </source>
</evidence>
<gene>
    <name evidence="1" type="ORF">Bpfe_009125</name>
</gene>
<comment type="caution">
    <text evidence="1">The sequence shown here is derived from an EMBL/GenBank/DDBJ whole genome shotgun (WGS) entry which is preliminary data.</text>
</comment>
<protein>
    <submittedName>
        <fullName evidence="1">Uncharacterized protein</fullName>
    </submittedName>
</protein>
<dbReference type="Proteomes" id="UP001233172">
    <property type="component" value="Unassembled WGS sequence"/>
</dbReference>
<dbReference type="EMBL" id="JASAOG010000030">
    <property type="protein sequence ID" value="KAK0061319.1"/>
    <property type="molecule type" value="Genomic_DNA"/>
</dbReference>
<reference evidence="1" key="2">
    <citation type="submission" date="2023-04" db="EMBL/GenBank/DDBJ databases">
        <authorList>
            <person name="Bu L."/>
            <person name="Lu L."/>
            <person name="Laidemitt M.R."/>
            <person name="Zhang S.M."/>
            <person name="Mutuku M."/>
            <person name="Mkoji G."/>
            <person name="Steinauer M."/>
            <person name="Loker E.S."/>
        </authorList>
    </citation>
    <scope>NUCLEOTIDE SEQUENCE</scope>
    <source>
        <strain evidence="1">KasaAsao</strain>
        <tissue evidence="1">Whole Snail</tissue>
    </source>
</reference>
<evidence type="ECO:0000313" key="1">
    <source>
        <dbReference type="EMBL" id="KAK0061319.1"/>
    </source>
</evidence>
<name>A0AAD8BUW6_BIOPF</name>
<organism evidence="1 2">
    <name type="scientific">Biomphalaria pfeifferi</name>
    <name type="common">Bloodfluke planorb</name>
    <name type="synonym">Freshwater snail</name>
    <dbReference type="NCBI Taxonomy" id="112525"/>
    <lineage>
        <taxon>Eukaryota</taxon>
        <taxon>Metazoa</taxon>
        <taxon>Spiralia</taxon>
        <taxon>Lophotrochozoa</taxon>
        <taxon>Mollusca</taxon>
        <taxon>Gastropoda</taxon>
        <taxon>Heterobranchia</taxon>
        <taxon>Euthyneura</taxon>
        <taxon>Panpulmonata</taxon>
        <taxon>Hygrophila</taxon>
        <taxon>Lymnaeoidea</taxon>
        <taxon>Planorbidae</taxon>
        <taxon>Biomphalaria</taxon>
    </lineage>
</organism>
<keyword evidence="2" id="KW-1185">Reference proteome</keyword>
<sequence>MYPLANCRADWNLEASSWTKSFLASSFCSEIRLTLFQDRMRLLAFTPYQLKYSRYNTWTHLRIAAHTNRNKGVYPTSMSRAPLTDCCINTSVLLDSANISGV</sequence>
<accession>A0AAD8BUW6</accession>
<proteinExistence type="predicted"/>
<reference evidence="1" key="1">
    <citation type="journal article" date="2023" name="PLoS Negl. Trop. Dis.">
        <title>A genome sequence for Biomphalaria pfeifferi, the major vector snail for the human-infecting parasite Schistosoma mansoni.</title>
        <authorList>
            <person name="Bu L."/>
            <person name="Lu L."/>
            <person name="Laidemitt M.R."/>
            <person name="Zhang S.M."/>
            <person name="Mutuku M."/>
            <person name="Mkoji G."/>
            <person name="Steinauer M."/>
            <person name="Loker E.S."/>
        </authorList>
    </citation>
    <scope>NUCLEOTIDE SEQUENCE</scope>
    <source>
        <strain evidence="1">KasaAsao</strain>
    </source>
</reference>
<dbReference type="AlphaFoldDB" id="A0AAD8BUW6"/>